<sequence length="130" mass="14530">MSEDKAKLDVEAVKLAAERARSSPLPDAAVPPLLTALKFPLMPWFRIGMRARNAAFPTSNNVPRLNKVWEAQEANRLRAGGEDAKIFMGVKYQRKQNGPFHGKPVSQGIIITIDSEDYVEYCVLMKPTFV</sequence>
<reference evidence="1" key="2">
    <citation type="submission" date="2023-05" db="EMBL/GenBank/DDBJ databases">
        <authorList>
            <consortium name="Lawrence Berkeley National Laboratory"/>
            <person name="Steindorff A."/>
            <person name="Hensen N."/>
            <person name="Bonometti L."/>
            <person name="Westerberg I."/>
            <person name="Brannstrom I.O."/>
            <person name="Guillou S."/>
            <person name="Cros-Aarteil S."/>
            <person name="Calhoun S."/>
            <person name="Haridas S."/>
            <person name="Kuo A."/>
            <person name="Mondo S."/>
            <person name="Pangilinan J."/>
            <person name="Riley R."/>
            <person name="Labutti K."/>
            <person name="Andreopoulos B."/>
            <person name="Lipzen A."/>
            <person name="Chen C."/>
            <person name="Yanf M."/>
            <person name="Daum C."/>
            <person name="Ng V."/>
            <person name="Clum A."/>
            <person name="Ohm R."/>
            <person name="Martin F."/>
            <person name="Silar P."/>
            <person name="Natvig D."/>
            <person name="Lalanne C."/>
            <person name="Gautier V."/>
            <person name="Ament-Velasquez S.L."/>
            <person name="Kruys A."/>
            <person name="Hutchinson M.I."/>
            <person name="Powell A.J."/>
            <person name="Barry K."/>
            <person name="Miller A.N."/>
            <person name="Grigoriev I.V."/>
            <person name="Debuchy R."/>
            <person name="Gladieux P."/>
            <person name="Thoren M.H."/>
            <person name="Johannesson H."/>
        </authorList>
    </citation>
    <scope>NUCLEOTIDE SEQUENCE</scope>
    <source>
        <strain evidence="1">CBS 359.72</strain>
    </source>
</reference>
<evidence type="ECO:0000313" key="2">
    <source>
        <dbReference type="Proteomes" id="UP001303647"/>
    </source>
</evidence>
<organism evidence="1 2">
    <name type="scientific">Corynascus novoguineensis</name>
    <dbReference type="NCBI Taxonomy" id="1126955"/>
    <lineage>
        <taxon>Eukaryota</taxon>
        <taxon>Fungi</taxon>
        <taxon>Dikarya</taxon>
        <taxon>Ascomycota</taxon>
        <taxon>Pezizomycotina</taxon>
        <taxon>Sordariomycetes</taxon>
        <taxon>Sordariomycetidae</taxon>
        <taxon>Sordariales</taxon>
        <taxon>Chaetomiaceae</taxon>
        <taxon>Corynascus</taxon>
    </lineage>
</organism>
<dbReference type="Proteomes" id="UP001303647">
    <property type="component" value="Unassembled WGS sequence"/>
</dbReference>
<proteinExistence type="predicted"/>
<dbReference type="EMBL" id="MU857869">
    <property type="protein sequence ID" value="KAK4243143.1"/>
    <property type="molecule type" value="Genomic_DNA"/>
</dbReference>
<evidence type="ECO:0000313" key="1">
    <source>
        <dbReference type="EMBL" id="KAK4243143.1"/>
    </source>
</evidence>
<gene>
    <name evidence="1" type="ORF">C7999DRAFT_36540</name>
</gene>
<reference evidence="1" key="1">
    <citation type="journal article" date="2023" name="Mol. Phylogenet. Evol.">
        <title>Genome-scale phylogeny and comparative genomics of the fungal order Sordariales.</title>
        <authorList>
            <person name="Hensen N."/>
            <person name="Bonometti L."/>
            <person name="Westerberg I."/>
            <person name="Brannstrom I.O."/>
            <person name="Guillou S."/>
            <person name="Cros-Aarteil S."/>
            <person name="Calhoun S."/>
            <person name="Haridas S."/>
            <person name="Kuo A."/>
            <person name="Mondo S."/>
            <person name="Pangilinan J."/>
            <person name="Riley R."/>
            <person name="LaButti K."/>
            <person name="Andreopoulos B."/>
            <person name="Lipzen A."/>
            <person name="Chen C."/>
            <person name="Yan M."/>
            <person name="Daum C."/>
            <person name="Ng V."/>
            <person name="Clum A."/>
            <person name="Steindorff A."/>
            <person name="Ohm R.A."/>
            <person name="Martin F."/>
            <person name="Silar P."/>
            <person name="Natvig D.O."/>
            <person name="Lalanne C."/>
            <person name="Gautier V."/>
            <person name="Ament-Velasquez S.L."/>
            <person name="Kruys A."/>
            <person name="Hutchinson M.I."/>
            <person name="Powell A.J."/>
            <person name="Barry K."/>
            <person name="Miller A.N."/>
            <person name="Grigoriev I.V."/>
            <person name="Debuchy R."/>
            <person name="Gladieux P."/>
            <person name="Hiltunen Thoren M."/>
            <person name="Johannesson H."/>
        </authorList>
    </citation>
    <scope>NUCLEOTIDE SEQUENCE</scope>
    <source>
        <strain evidence="1">CBS 359.72</strain>
    </source>
</reference>
<keyword evidence="2" id="KW-1185">Reference proteome</keyword>
<accession>A0AAN7CLU3</accession>
<name>A0AAN7CLU3_9PEZI</name>
<comment type="caution">
    <text evidence="1">The sequence shown here is derived from an EMBL/GenBank/DDBJ whole genome shotgun (WGS) entry which is preliminary data.</text>
</comment>
<dbReference type="AlphaFoldDB" id="A0AAN7CLU3"/>
<protein>
    <submittedName>
        <fullName evidence="1">Uncharacterized protein</fullName>
    </submittedName>
</protein>